<evidence type="ECO:0000256" key="4">
    <source>
        <dbReference type="ARBA" id="ARBA00022763"/>
    </source>
</evidence>
<dbReference type="InterPro" id="IPR001497">
    <property type="entry name" value="MethylDNA_cys_MeTrfase_AS"/>
</dbReference>
<sequence length="112" mass="12236">MPPLKAHSKFSIDVINIVAQIPKGKLMTYSKVAEKAGSPRAYRAVGSILNRNFRNQGNQLPGISGIPIPCHRVVRADGHIGDYAKGPKEKEKLLEIEGHVVENGKLKLMNLA</sequence>
<evidence type="ECO:0000256" key="5">
    <source>
        <dbReference type="ARBA" id="ARBA00023204"/>
    </source>
</evidence>
<organism evidence="8 9">
    <name type="scientific">Berkelbacteria bacterium GW2011_GWE1_39_12</name>
    <dbReference type="NCBI Taxonomy" id="1618337"/>
    <lineage>
        <taxon>Bacteria</taxon>
        <taxon>Candidatus Berkelbacteria</taxon>
    </lineage>
</organism>
<dbReference type="InterPro" id="IPR036217">
    <property type="entry name" value="MethylDNA_cys_MeTrfase_DNAb"/>
</dbReference>
<dbReference type="STRING" id="1618337.UT28_C0001G0333"/>
<protein>
    <submittedName>
        <fullName evidence="8">Methylated-DNA--protein-cysteine methyltransferase</fullName>
    </submittedName>
</protein>
<dbReference type="AlphaFoldDB" id="A0A0G4B562"/>
<evidence type="ECO:0000256" key="3">
    <source>
        <dbReference type="ARBA" id="ARBA00022679"/>
    </source>
</evidence>
<evidence type="ECO:0000313" key="9">
    <source>
        <dbReference type="Proteomes" id="UP000035648"/>
    </source>
</evidence>
<dbReference type="SUPFAM" id="SSF46767">
    <property type="entry name" value="Methylated DNA-protein cysteine methyltransferase, C-terminal domain"/>
    <property type="match status" value="1"/>
</dbReference>
<keyword evidence="3 8" id="KW-0808">Transferase</keyword>
<dbReference type="KEGG" id="bbgw:UT28_C0001G0333"/>
<dbReference type="InterPro" id="IPR014048">
    <property type="entry name" value="MethylDNA_cys_MeTrfase_DNA-bd"/>
</dbReference>
<reference evidence="8 9" key="1">
    <citation type="journal article" date="2015" name="Nature">
        <title>rRNA introns, odd ribosomes, and small enigmatic genomes across a large radiation of phyla.</title>
        <authorList>
            <person name="Brown C.T."/>
            <person name="Hug L.A."/>
            <person name="Thomas B.C."/>
            <person name="Sharon I."/>
            <person name="Castelle C.J."/>
            <person name="Singh A."/>
            <person name="Wilkins M.J."/>
            <person name="Williams K.H."/>
            <person name="Banfield J.F."/>
        </authorList>
    </citation>
    <scope>NUCLEOTIDE SEQUENCE [LARGE SCALE GENOMIC DNA]</scope>
</reference>
<keyword evidence="4" id="KW-0227">DNA damage</keyword>
<dbReference type="EMBL" id="CP011213">
    <property type="protein sequence ID" value="AKM82142.1"/>
    <property type="molecule type" value="Genomic_DNA"/>
</dbReference>
<evidence type="ECO:0000256" key="6">
    <source>
        <dbReference type="ARBA" id="ARBA00049348"/>
    </source>
</evidence>
<proteinExistence type="predicted"/>
<comment type="catalytic activity">
    <reaction evidence="1">
        <text>a 4-O-methyl-thymidine in DNA + L-cysteinyl-[protein] = a thymidine in DNA + S-methyl-L-cysteinyl-[protein]</text>
        <dbReference type="Rhea" id="RHEA:53428"/>
        <dbReference type="Rhea" id="RHEA-COMP:10131"/>
        <dbReference type="Rhea" id="RHEA-COMP:10132"/>
        <dbReference type="Rhea" id="RHEA-COMP:13555"/>
        <dbReference type="Rhea" id="RHEA-COMP:13556"/>
        <dbReference type="ChEBI" id="CHEBI:29950"/>
        <dbReference type="ChEBI" id="CHEBI:82612"/>
        <dbReference type="ChEBI" id="CHEBI:137386"/>
        <dbReference type="ChEBI" id="CHEBI:137387"/>
        <dbReference type="EC" id="2.1.1.63"/>
    </reaction>
</comment>
<comment type="catalytic activity">
    <reaction evidence="6">
        <text>a 6-O-methyl-2'-deoxyguanosine in DNA + L-cysteinyl-[protein] = S-methyl-L-cysteinyl-[protein] + a 2'-deoxyguanosine in DNA</text>
        <dbReference type="Rhea" id="RHEA:24000"/>
        <dbReference type="Rhea" id="RHEA-COMP:10131"/>
        <dbReference type="Rhea" id="RHEA-COMP:10132"/>
        <dbReference type="Rhea" id="RHEA-COMP:11367"/>
        <dbReference type="Rhea" id="RHEA-COMP:11368"/>
        <dbReference type="ChEBI" id="CHEBI:29950"/>
        <dbReference type="ChEBI" id="CHEBI:82612"/>
        <dbReference type="ChEBI" id="CHEBI:85445"/>
        <dbReference type="ChEBI" id="CHEBI:85448"/>
        <dbReference type="EC" id="2.1.1.63"/>
    </reaction>
</comment>
<dbReference type="Gene3D" id="1.10.10.10">
    <property type="entry name" value="Winged helix-like DNA-binding domain superfamily/Winged helix DNA-binding domain"/>
    <property type="match status" value="1"/>
</dbReference>
<gene>
    <name evidence="8" type="ORF">UT28_C0001G0333</name>
</gene>
<dbReference type="NCBIfam" id="TIGR00589">
    <property type="entry name" value="ogt"/>
    <property type="match status" value="1"/>
</dbReference>
<evidence type="ECO:0000256" key="2">
    <source>
        <dbReference type="ARBA" id="ARBA00022603"/>
    </source>
</evidence>
<evidence type="ECO:0000259" key="7">
    <source>
        <dbReference type="Pfam" id="PF01035"/>
    </source>
</evidence>
<dbReference type="InterPro" id="IPR036388">
    <property type="entry name" value="WH-like_DNA-bd_sf"/>
</dbReference>
<dbReference type="Pfam" id="PF01035">
    <property type="entry name" value="DNA_binding_1"/>
    <property type="match status" value="1"/>
</dbReference>
<accession>A0A0G4B562</accession>
<dbReference type="GO" id="GO:0003908">
    <property type="term" value="F:methylated-DNA-[protein]-cysteine S-methyltransferase activity"/>
    <property type="evidence" value="ECO:0007669"/>
    <property type="project" value="UniProtKB-EC"/>
</dbReference>
<keyword evidence="5" id="KW-0234">DNA repair</keyword>
<dbReference type="Proteomes" id="UP000035648">
    <property type="component" value="Chromosome"/>
</dbReference>
<dbReference type="PROSITE" id="PS00374">
    <property type="entry name" value="MGMT"/>
    <property type="match status" value="1"/>
</dbReference>
<name>A0A0G4B562_9BACT</name>
<dbReference type="PANTHER" id="PTHR10815">
    <property type="entry name" value="METHYLATED-DNA--PROTEIN-CYSTEINE METHYLTRANSFERASE"/>
    <property type="match status" value="1"/>
</dbReference>
<evidence type="ECO:0000313" key="8">
    <source>
        <dbReference type="EMBL" id="AKM82142.1"/>
    </source>
</evidence>
<evidence type="ECO:0000256" key="1">
    <source>
        <dbReference type="ARBA" id="ARBA00001286"/>
    </source>
</evidence>
<dbReference type="PANTHER" id="PTHR10815:SF13">
    <property type="entry name" value="METHYLATED-DNA--PROTEIN-CYSTEINE METHYLTRANSFERASE"/>
    <property type="match status" value="1"/>
</dbReference>
<feature type="domain" description="Methylated-DNA-[protein]-cysteine S-methyltransferase DNA binding" evidence="7">
    <location>
        <begin position="10"/>
        <end position="98"/>
    </location>
</feature>
<keyword evidence="2 8" id="KW-0489">Methyltransferase</keyword>
<dbReference type="CDD" id="cd06445">
    <property type="entry name" value="ATase"/>
    <property type="match status" value="1"/>
</dbReference>
<dbReference type="GO" id="GO:0006281">
    <property type="term" value="P:DNA repair"/>
    <property type="evidence" value="ECO:0007669"/>
    <property type="project" value="UniProtKB-KW"/>
</dbReference>
<dbReference type="GO" id="GO:0032259">
    <property type="term" value="P:methylation"/>
    <property type="evidence" value="ECO:0007669"/>
    <property type="project" value="UniProtKB-KW"/>
</dbReference>